<dbReference type="Gene3D" id="1.10.3210.10">
    <property type="entry name" value="Hypothetical protein af1432"/>
    <property type="match status" value="1"/>
</dbReference>
<dbReference type="PROSITE" id="PS51832">
    <property type="entry name" value="HD_GYP"/>
    <property type="match status" value="1"/>
</dbReference>
<dbReference type="InterPro" id="IPR021812">
    <property type="entry name" value="DUF3391"/>
</dbReference>
<reference evidence="4" key="1">
    <citation type="journal article" date="2019" name="Int. J. Syst. Evol. Microbiol.">
        <title>The Global Catalogue of Microorganisms (GCM) 10K type strain sequencing project: providing services to taxonomists for standard genome sequencing and annotation.</title>
        <authorList>
            <consortium name="The Broad Institute Genomics Platform"/>
            <consortium name="The Broad Institute Genome Sequencing Center for Infectious Disease"/>
            <person name="Wu L."/>
            <person name="Ma J."/>
        </authorList>
    </citation>
    <scope>NUCLEOTIDE SEQUENCE [LARGE SCALE GENOMIC DNA]</scope>
    <source>
        <strain evidence="4">JCM 17551</strain>
    </source>
</reference>
<dbReference type="SMART" id="SM00471">
    <property type="entry name" value="HDc"/>
    <property type="match status" value="1"/>
</dbReference>
<dbReference type="RefSeq" id="WP_344799373.1">
    <property type="nucleotide sequence ID" value="NZ_BAABBN010000007.1"/>
</dbReference>
<dbReference type="InterPro" id="IPR037522">
    <property type="entry name" value="HD_GYP_dom"/>
</dbReference>
<protein>
    <submittedName>
        <fullName evidence="3">HD-GYP domain-containing protein</fullName>
    </submittedName>
</protein>
<evidence type="ECO:0000313" key="3">
    <source>
        <dbReference type="EMBL" id="GAA3931206.1"/>
    </source>
</evidence>
<name>A0ABP7MW02_9GAMM</name>
<dbReference type="InterPro" id="IPR006675">
    <property type="entry name" value="HDIG_dom"/>
</dbReference>
<dbReference type="Pfam" id="PF11871">
    <property type="entry name" value="DUF3391"/>
    <property type="match status" value="1"/>
</dbReference>
<dbReference type="Pfam" id="PF13487">
    <property type="entry name" value="HD_5"/>
    <property type="match status" value="1"/>
</dbReference>
<sequence length="426" mass="47355">MAANQTLISVEKLTVGMYVDIQLGWAHHPFLFRKLKIKSAHEIQIMKDLGLKEVMLFPEKSDKESLEASKKIDDTSEFEEETNATSSDELWQQKQEALKKADNFRINRKKIALQYREKQKRVKNLTADLKTAPANAIRDAGEVVNDMLENFNEDSDVLINLVSLSSDDHSHHCHTLNVAVLSLTIGNALGLSKQELKLLGMGAILHDIGKVAIPAAIINKKGKKTTSEIKLLQTHTTAGARIAEAMPEVDQRVIHVIKHHHELLDGSGFPNGLKGDDISTICRIVAIANIYDNLCNNPDPAAALIPKSAMAILFKKYQNKLDIDLVQHFIKTFGVYPPGTVVKLNDESIALVISVDPSTILKPKVLLYNPDIPANQALLLNLAEHEKLEVVSVLKPNECPPRVYEYLGIQENMGFYLETIKKQSGS</sequence>
<dbReference type="Proteomes" id="UP001501565">
    <property type="component" value="Unassembled WGS sequence"/>
</dbReference>
<evidence type="ECO:0000313" key="4">
    <source>
        <dbReference type="Proteomes" id="UP001501565"/>
    </source>
</evidence>
<accession>A0ABP7MW02</accession>
<feature type="domain" description="HD-GYP" evidence="2">
    <location>
        <begin position="149"/>
        <end position="345"/>
    </location>
</feature>
<gene>
    <name evidence="3" type="ORF">GCM10022277_29960</name>
</gene>
<evidence type="ECO:0000259" key="2">
    <source>
        <dbReference type="PROSITE" id="PS51832"/>
    </source>
</evidence>
<dbReference type="PANTHER" id="PTHR43155">
    <property type="entry name" value="CYCLIC DI-GMP PHOSPHODIESTERASE PA4108-RELATED"/>
    <property type="match status" value="1"/>
</dbReference>
<organism evidence="3 4">
    <name type="scientific">Litoribacillus peritrichatus</name>
    <dbReference type="NCBI Taxonomy" id="718191"/>
    <lineage>
        <taxon>Bacteria</taxon>
        <taxon>Pseudomonadati</taxon>
        <taxon>Pseudomonadota</taxon>
        <taxon>Gammaproteobacteria</taxon>
        <taxon>Oceanospirillales</taxon>
        <taxon>Oceanospirillaceae</taxon>
        <taxon>Litoribacillus</taxon>
    </lineage>
</organism>
<proteinExistence type="predicted"/>
<dbReference type="NCBIfam" id="TIGR00277">
    <property type="entry name" value="HDIG"/>
    <property type="match status" value="1"/>
</dbReference>
<dbReference type="SUPFAM" id="SSF109604">
    <property type="entry name" value="HD-domain/PDEase-like"/>
    <property type="match status" value="1"/>
</dbReference>
<feature type="region of interest" description="Disordered" evidence="1">
    <location>
        <begin position="66"/>
        <end position="87"/>
    </location>
</feature>
<dbReference type="CDD" id="cd00077">
    <property type="entry name" value="HDc"/>
    <property type="match status" value="1"/>
</dbReference>
<dbReference type="PANTHER" id="PTHR43155:SF2">
    <property type="entry name" value="CYCLIC DI-GMP PHOSPHODIESTERASE PA4108"/>
    <property type="match status" value="1"/>
</dbReference>
<dbReference type="InterPro" id="IPR003607">
    <property type="entry name" value="HD/PDEase_dom"/>
</dbReference>
<dbReference type="EMBL" id="BAABBN010000007">
    <property type="protein sequence ID" value="GAA3931206.1"/>
    <property type="molecule type" value="Genomic_DNA"/>
</dbReference>
<evidence type="ECO:0000256" key="1">
    <source>
        <dbReference type="SAM" id="MobiDB-lite"/>
    </source>
</evidence>
<keyword evidence="4" id="KW-1185">Reference proteome</keyword>
<comment type="caution">
    <text evidence="3">The sequence shown here is derived from an EMBL/GenBank/DDBJ whole genome shotgun (WGS) entry which is preliminary data.</text>
</comment>